<comment type="catalytic activity">
    <reaction evidence="1">
        <text>Hydrolysis of terminal non-reducing N-acetyl-D-hexosamine residues in N-acetyl-beta-D-hexosaminides.</text>
        <dbReference type="EC" id="3.2.1.52"/>
    </reaction>
</comment>
<dbReference type="InterPro" id="IPR017853">
    <property type="entry name" value="GH"/>
</dbReference>
<dbReference type="Gene3D" id="3.20.20.80">
    <property type="entry name" value="Glycosidases"/>
    <property type="match status" value="1"/>
</dbReference>
<reference evidence="11 12" key="1">
    <citation type="journal article" date="2015" name="Nat. Commun.">
        <title>Outbred genome sequencing and CRISPR/Cas9 gene editing in butterflies.</title>
        <authorList>
            <person name="Li X."/>
            <person name="Fan D."/>
            <person name="Zhang W."/>
            <person name="Liu G."/>
            <person name="Zhang L."/>
            <person name="Zhao L."/>
            <person name="Fang X."/>
            <person name="Chen L."/>
            <person name="Dong Y."/>
            <person name="Chen Y."/>
            <person name="Ding Y."/>
            <person name="Zhao R."/>
            <person name="Feng M."/>
            <person name="Zhu Y."/>
            <person name="Feng Y."/>
            <person name="Jiang X."/>
            <person name="Zhu D."/>
            <person name="Xiang H."/>
            <person name="Feng X."/>
            <person name="Li S."/>
            <person name="Wang J."/>
            <person name="Zhang G."/>
            <person name="Kronforst M.R."/>
            <person name="Wang W."/>
        </authorList>
    </citation>
    <scope>NUCLEOTIDE SEQUENCE [LARGE SCALE GENOMIC DNA]</scope>
    <source>
        <strain evidence="11">Ya'a_city_454_Pm</strain>
        <tissue evidence="11">Whole body</tissue>
    </source>
</reference>
<dbReference type="InterPro" id="IPR000734">
    <property type="entry name" value="TAG_lipase"/>
</dbReference>
<evidence type="ECO:0000256" key="2">
    <source>
        <dbReference type="ARBA" id="ARBA00004613"/>
    </source>
</evidence>
<evidence type="ECO:0000256" key="7">
    <source>
        <dbReference type="ARBA" id="ARBA00022801"/>
    </source>
</evidence>
<evidence type="ECO:0000256" key="4">
    <source>
        <dbReference type="ARBA" id="ARBA00010701"/>
    </source>
</evidence>
<evidence type="ECO:0000256" key="3">
    <source>
        <dbReference type="ARBA" id="ARBA00006285"/>
    </source>
</evidence>
<evidence type="ECO:0000259" key="9">
    <source>
        <dbReference type="Pfam" id="PF00151"/>
    </source>
</evidence>
<dbReference type="GO" id="GO:0005615">
    <property type="term" value="C:extracellular space"/>
    <property type="evidence" value="ECO:0007669"/>
    <property type="project" value="TreeGrafter"/>
</dbReference>
<dbReference type="PANTHER" id="PTHR11610">
    <property type="entry name" value="LIPASE"/>
    <property type="match status" value="1"/>
</dbReference>
<dbReference type="EC" id="3.2.1.52" evidence="5"/>
<sequence length="871" mass="97998">MIRCYKVLPEIQLIQTIGHLEFVLKHPAHSKLREAPHSPAVLCPTKPESLELVTTMLQQVIDAQPDAKYIHIGADEVWHSGVCDECKGTAASSEHGTVSLYLQHIQNVTLFLKEKRPDLIVLMWEDMLRSIKYEVLKAYNLGDLVQPVVWHYNQGHCFELTPNMWETYRHVFTKVWIASAFKGANGGSQVVSPSERYVSNQNGWLREIEKYAFRFDFVGIILTGWSSLLSDMLELEELIRPLLHQITGKRSAEEWLGTFLRPVVQQLTDINATAVTRFNAGASVQPKCDHNKQVDLDVKDTMIYFYDFKNNLNISYKIDKFIDGISQYQTLDVKRKLIFFVPGYKSSIYKKTEEKIRQTFSNLDPYLIIIDHSTYTSSKGGVRDSYERSVLYTYHLGRALGKLLVDIHTKGFPSNKIHCIGHSLGAQMLGFTGTTYMRLTGEKIWRITGIDPAGPCFSNSLVEDQLRSGVAQYVEVYHCNVGELGTTSVLADTDVFINNGKKQPECHEGLIPGYGASEAAKCSHKACVRFWAETVHNPGWYLAWKCDSYKKFSKGRCVRNDVTIAGYSNPGNINKTAVLDVSNVDVYFYDFKNNFNATFEIDKAIDGLTNLYSLDITRKLIFFVPGYKSNIYKNTEETIRQTFKDVPNTYLIIIDHSAYTSKHGGRREVYEKSVTFVPSIGKRLGTFLADLHSKGYPSNNMHCIGHSLGAQILGYAGTTYSDMTSEKIWRITGIDPAGPCFSNSFIDNQIRSGVAQYVEVYHCNAGGLGTTAVLADIDFFFNKGRKQPDCHEGYIPAYGESVAAKCSHKACVKFWSETVHHPGWYLAWACDSYKDFSKGKCAANQVTIAGYSNPGNATGVFYVSTDAYATD</sequence>
<proteinExistence type="inferred from homology"/>
<dbReference type="GO" id="GO:0016042">
    <property type="term" value="P:lipid catabolic process"/>
    <property type="evidence" value="ECO:0007669"/>
    <property type="project" value="TreeGrafter"/>
</dbReference>
<protein>
    <recommendedName>
        <fullName evidence="5">beta-N-acetylhexosaminidase</fullName>
        <ecNumber evidence="5">3.2.1.52</ecNumber>
    </recommendedName>
</protein>
<dbReference type="InterPro" id="IPR013818">
    <property type="entry name" value="Lipase"/>
</dbReference>
<comment type="similarity">
    <text evidence="3">Belongs to the glycosyl hydrolase 20 family.</text>
</comment>
<dbReference type="InterPro" id="IPR029058">
    <property type="entry name" value="AB_hydrolase_fold"/>
</dbReference>
<dbReference type="PRINTS" id="PR00821">
    <property type="entry name" value="TAGLIPASE"/>
</dbReference>
<name>A0A194RJD6_PAPMA</name>
<comment type="similarity">
    <text evidence="4 8">Belongs to the AB hydrolase superfamily. Lipase family.</text>
</comment>
<keyword evidence="6" id="KW-0964">Secreted</keyword>
<accession>A0A194RJD6</accession>
<feature type="domain" description="Lipase" evidence="9">
    <location>
        <begin position="579"/>
        <end position="842"/>
    </location>
</feature>
<dbReference type="GO" id="GO:0004563">
    <property type="term" value="F:beta-N-acetylhexosaminidase activity"/>
    <property type="evidence" value="ECO:0007669"/>
    <property type="project" value="UniProtKB-EC"/>
</dbReference>
<comment type="subcellular location">
    <subcellularLocation>
        <location evidence="2">Secreted</location>
    </subcellularLocation>
</comment>
<organism evidence="11 12">
    <name type="scientific">Papilio machaon</name>
    <name type="common">Old World swallowtail butterfly</name>
    <dbReference type="NCBI Taxonomy" id="76193"/>
    <lineage>
        <taxon>Eukaryota</taxon>
        <taxon>Metazoa</taxon>
        <taxon>Ecdysozoa</taxon>
        <taxon>Arthropoda</taxon>
        <taxon>Hexapoda</taxon>
        <taxon>Insecta</taxon>
        <taxon>Pterygota</taxon>
        <taxon>Neoptera</taxon>
        <taxon>Endopterygota</taxon>
        <taxon>Lepidoptera</taxon>
        <taxon>Glossata</taxon>
        <taxon>Ditrysia</taxon>
        <taxon>Papilionoidea</taxon>
        <taxon>Papilionidae</taxon>
        <taxon>Papilioninae</taxon>
        <taxon>Papilio</taxon>
    </lineage>
</organism>
<evidence type="ECO:0000259" key="10">
    <source>
        <dbReference type="Pfam" id="PF00728"/>
    </source>
</evidence>
<dbReference type="Pfam" id="PF00151">
    <property type="entry name" value="Lipase"/>
    <property type="match status" value="2"/>
</dbReference>
<dbReference type="AlphaFoldDB" id="A0A194RJD6"/>
<dbReference type="EMBL" id="KQ460124">
    <property type="protein sequence ID" value="KPJ17667.1"/>
    <property type="molecule type" value="Genomic_DNA"/>
</dbReference>
<dbReference type="InParanoid" id="A0A194RJD6"/>
<evidence type="ECO:0000256" key="5">
    <source>
        <dbReference type="ARBA" id="ARBA00012663"/>
    </source>
</evidence>
<dbReference type="SUPFAM" id="SSF51445">
    <property type="entry name" value="(Trans)glycosidases"/>
    <property type="match status" value="1"/>
</dbReference>
<keyword evidence="12" id="KW-1185">Reference proteome</keyword>
<evidence type="ECO:0000313" key="11">
    <source>
        <dbReference type="EMBL" id="KPJ17667.1"/>
    </source>
</evidence>
<dbReference type="STRING" id="76193.A0A194RJD6"/>
<evidence type="ECO:0000256" key="1">
    <source>
        <dbReference type="ARBA" id="ARBA00001231"/>
    </source>
</evidence>
<evidence type="ECO:0000256" key="8">
    <source>
        <dbReference type="RuleBase" id="RU004262"/>
    </source>
</evidence>
<dbReference type="GO" id="GO:0005975">
    <property type="term" value="P:carbohydrate metabolic process"/>
    <property type="evidence" value="ECO:0007669"/>
    <property type="project" value="InterPro"/>
</dbReference>
<dbReference type="SUPFAM" id="SSF53474">
    <property type="entry name" value="alpha/beta-Hydrolases"/>
    <property type="match status" value="2"/>
</dbReference>
<dbReference type="Pfam" id="PF00728">
    <property type="entry name" value="Glyco_hydro_20"/>
    <property type="match status" value="1"/>
</dbReference>
<evidence type="ECO:0000256" key="6">
    <source>
        <dbReference type="ARBA" id="ARBA00022525"/>
    </source>
</evidence>
<gene>
    <name evidence="11" type="ORF">RR48_07155</name>
</gene>
<dbReference type="InterPro" id="IPR015883">
    <property type="entry name" value="Glyco_hydro_20_cat"/>
</dbReference>
<dbReference type="Proteomes" id="UP000053240">
    <property type="component" value="Unassembled WGS sequence"/>
</dbReference>
<dbReference type="Gene3D" id="3.40.50.1820">
    <property type="entry name" value="alpha/beta hydrolase"/>
    <property type="match status" value="2"/>
</dbReference>
<feature type="domain" description="Glycoside hydrolase family 20 catalytic" evidence="10">
    <location>
        <begin position="36"/>
        <end position="137"/>
    </location>
</feature>
<dbReference type="GO" id="GO:0016298">
    <property type="term" value="F:lipase activity"/>
    <property type="evidence" value="ECO:0007669"/>
    <property type="project" value="InterPro"/>
</dbReference>
<evidence type="ECO:0000313" key="12">
    <source>
        <dbReference type="Proteomes" id="UP000053240"/>
    </source>
</evidence>
<keyword evidence="7" id="KW-0378">Hydrolase</keyword>
<feature type="domain" description="Lipase" evidence="9">
    <location>
        <begin position="292"/>
        <end position="558"/>
    </location>
</feature>